<organism evidence="1 2">
    <name type="scientific">Eucalyptus grandis</name>
    <name type="common">Flooded gum</name>
    <dbReference type="NCBI Taxonomy" id="71139"/>
    <lineage>
        <taxon>Eukaryota</taxon>
        <taxon>Viridiplantae</taxon>
        <taxon>Streptophyta</taxon>
        <taxon>Embryophyta</taxon>
        <taxon>Tracheophyta</taxon>
        <taxon>Spermatophyta</taxon>
        <taxon>Magnoliopsida</taxon>
        <taxon>eudicotyledons</taxon>
        <taxon>Gunneridae</taxon>
        <taxon>Pentapetalae</taxon>
        <taxon>rosids</taxon>
        <taxon>malvids</taxon>
        <taxon>Myrtales</taxon>
        <taxon>Myrtaceae</taxon>
        <taxon>Myrtoideae</taxon>
        <taxon>Eucalypteae</taxon>
        <taxon>Eucalyptus</taxon>
    </lineage>
</organism>
<dbReference type="Proteomes" id="UP000030711">
    <property type="component" value="Chromosome 6"/>
</dbReference>
<keyword evidence="2" id="KW-1185">Reference proteome</keyword>
<evidence type="ECO:0000313" key="1">
    <source>
        <dbReference type="EMBL" id="KAK3423799.1"/>
    </source>
</evidence>
<protein>
    <submittedName>
        <fullName evidence="1">Uncharacterized protein</fullName>
    </submittedName>
</protein>
<proteinExistence type="predicted"/>
<gene>
    <name evidence="1" type="ORF">EUGRSUZ_F00560</name>
</gene>
<dbReference type="EMBL" id="CM064440">
    <property type="protein sequence ID" value="KAK3423799.1"/>
    <property type="molecule type" value="Genomic_DNA"/>
</dbReference>
<reference evidence="1 2" key="1">
    <citation type="journal article" date="2014" name="Nature">
        <title>The genome of Eucalyptus grandis.</title>
        <authorList>
            <person name="Myburg A.A."/>
            <person name="Grattapaglia D."/>
            <person name="Tuskan G.A."/>
            <person name="Hellsten U."/>
            <person name="Hayes R.D."/>
            <person name="Grimwood J."/>
            <person name="Jenkins J."/>
            <person name="Lindquist E."/>
            <person name="Tice H."/>
            <person name="Bauer D."/>
            <person name="Goodstein D.M."/>
            <person name="Dubchak I."/>
            <person name="Poliakov A."/>
            <person name="Mizrachi E."/>
            <person name="Kullan A.R."/>
            <person name="Hussey S.G."/>
            <person name="Pinard D."/>
            <person name="van der Merwe K."/>
            <person name="Singh P."/>
            <person name="van Jaarsveld I."/>
            <person name="Silva-Junior O.B."/>
            <person name="Togawa R.C."/>
            <person name="Pappas M.R."/>
            <person name="Faria D.A."/>
            <person name="Sansaloni C.P."/>
            <person name="Petroli C.D."/>
            <person name="Yang X."/>
            <person name="Ranjan P."/>
            <person name="Tschaplinski T.J."/>
            <person name="Ye C.Y."/>
            <person name="Li T."/>
            <person name="Sterck L."/>
            <person name="Vanneste K."/>
            <person name="Murat F."/>
            <person name="Soler M."/>
            <person name="Clemente H.S."/>
            <person name="Saidi N."/>
            <person name="Cassan-Wang H."/>
            <person name="Dunand C."/>
            <person name="Hefer C.A."/>
            <person name="Bornberg-Bauer E."/>
            <person name="Kersting A.R."/>
            <person name="Vining K."/>
            <person name="Amarasinghe V."/>
            <person name="Ranik M."/>
            <person name="Naithani S."/>
            <person name="Elser J."/>
            <person name="Boyd A.E."/>
            <person name="Liston A."/>
            <person name="Spatafora J.W."/>
            <person name="Dharmwardhana P."/>
            <person name="Raja R."/>
            <person name="Sullivan C."/>
            <person name="Romanel E."/>
            <person name="Alves-Ferreira M."/>
            <person name="Kulheim C."/>
            <person name="Foley W."/>
            <person name="Carocha V."/>
            <person name="Paiva J."/>
            <person name="Kudrna D."/>
            <person name="Brommonschenkel S.H."/>
            <person name="Pasquali G."/>
            <person name="Byrne M."/>
            <person name="Rigault P."/>
            <person name="Tibbits J."/>
            <person name="Spokevicius A."/>
            <person name="Jones R.C."/>
            <person name="Steane D.A."/>
            <person name="Vaillancourt R.E."/>
            <person name="Potts B.M."/>
            <person name="Joubert F."/>
            <person name="Barry K."/>
            <person name="Pappas G.J."/>
            <person name="Strauss S.H."/>
            <person name="Jaiswal P."/>
            <person name="Grima-Pettenati J."/>
            <person name="Salse J."/>
            <person name="Van de Peer Y."/>
            <person name="Rokhsar D.S."/>
            <person name="Schmutz J."/>
        </authorList>
    </citation>
    <scope>NUCLEOTIDE SEQUENCE [LARGE SCALE GENOMIC DNA]</scope>
    <source>
        <strain evidence="2">cv. BRASUZ1</strain>
        <tissue evidence="1">Leaf extractions</tissue>
    </source>
</reference>
<name>A0ACC3KC50_EUCGR</name>
<evidence type="ECO:0000313" key="2">
    <source>
        <dbReference type="Proteomes" id="UP000030711"/>
    </source>
</evidence>
<accession>A0ACC3KC50</accession>
<comment type="caution">
    <text evidence="1">The sequence shown here is derived from an EMBL/GenBank/DDBJ whole genome shotgun (WGS) entry which is preliminary data.</text>
</comment>
<sequence>MTLTNLSHSHLLGIVSSEISRLFKLLSLDLSYNDYELNSLSSFMLENSIFTMLVQNLKVMRMLVIDEIDMSMVSPISFVDLSSSLTPISVSCCSLRFNWTGTLVTLSIEDTGILGETPNLMGNMMTLTTVRDAGDDGTLRLMGGLSDAEISQICRGRGISWNKSVDCCSWDEVTCDNVTGNVIGLYLAYHPIHGTLYSNNSLHLPKLQVLDMSMCNLTKLPYFLNSLESLTNLSLSYNKISGEIPRWFWGISKHTLKLLDLSNNFLEGGIHRLHWKRLLFINLQENSLQGPLPIPSPSTRYFYASDNNFTSEIPSSICQLSSLQELDLSYNNLSGIVPACFGNITNLDFLDLGSNKLQGPLPIPSPSTRYFYTSDNNFTGEIPSSICQLSSLQELDLSCHNLSGIVPACFGNLTNLDFLDLGSNKLQGPLPIPSPSTRYFDTSYNNFTGEIPSSICQLSSLQELVLSWNNLLGTVPACFGNLTNLNFLYLDSNKLQGPLPILSPSTSRFSAISNGFTGEIPSSICQLSSLQELVLSWNNLSATVPTCFGNLTNLDFLDLGSNKLQGPLPILSPSTSTFSARSNGFTGEIPSSICQLSSLLILDLSNNSLLGNIPPCFGNITYLEDLYLSNNKLQGPLPRSLVKWANLSTLSLGHNGFNDIFPHWLKAPQLDHLDLQSNKFHGRINLTAFELSFPALRYLLISNNNFIGWWPTKVFSNTSLQVIDLSNNKFGGPIPLLSPVTMYYSIANNVITGRIPSLICNATNIEIIDLSDNSLIGSLPWCLTNFSTVLSVLNLGMNHLEGTIPQTISLIHRLTTLDLSRNRFEGTLPRSLVNCTNLEILDLSINQMKDTFPAWLGKLAELKVLILRSNNLKGPLNIPKGDLIFTKLRILDLSNNNFYGPLPANLIMNLEGMKNTEYGRYGPSYMTQDSHSFGRSYENTVTVMMKGRETKLVKILTIFTTIDLSQNFFQGDIPEVFGHLRYLIGLNLSHNHLTSSIPLTLGNLTNLEWLDLSSNMLSGRIPRALGDLTYLGYLNLSKNQLTGQIPQDKQLSTFLNDSFSGNPSLCGTPLSKACLGDAQPPPPSSSSTLDHKRHESWFKQKIVWIGYASGIVIGISIAYITIETGWPKWFARGVRMLERSAVQWMEKPKRRVIKFHGQ</sequence>